<dbReference type="EMBL" id="JBHSRF010000089">
    <property type="protein sequence ID" value="MFC6086478.1"/>
    <property type="molecule type" value="Genomic_DNA"/>
</dbReference>
<keyword evidence="1 4" id="KW-0560">Oxidoreductase</keyword>
<feature type="domain" description="FAD dependent oxidoreductase" evidence="3">
    <location>
        <begin position="6"/>
        <end position="364"/>
    </location>
</feature>
<dbReference type="SUPFAM" id="SSF54373">
    <property type="entry name" value="FAD-linked reductases, C-terminal domain"/>
    <property type="match status" value="1"/>
</dbReference>
<dbReference type="InterPro" id="IPR006076">
    <property type="entry name" value="FAD-dep_OxRdtase"/>
</dbReference>
<evidence type="ECO:0000313" key="5">
    <source>
        <dbReference type="Proteomes" id="UP001596137"/>
    </source>
</evidence>
<organism evidence="4 5">
    <name type="scientific">Sphaerisporangium aureirubrum</name>
    <dbReference type="NCBI Taxonomy" id="1544736"/>
    <lineage>
        <taxon>Bacteria</taxon>
        <taxon>Bacillati</taxon>
        <taxon>Actinomycetota</taxon>
        <taxon>Actinomycetes</taxon>
        <taxon>Streptosporangiales</taxon>
        <taxon>Streptosporangiaceae</taxon>
        <taxon>Sphaerisporangium</taxon>
    </lineage>
</organism>
<accession>A0ABW1NU93</accession>
<evidence type="ECO:0000259" key="3">
    <source>
        <dbReference type="Pfam" id="PF01266"/>
    </source>
</evidence>
<protein>
    <submittedName>
        <fullName evidence="4">NAD(P)/FAD-dependent oxidoreductase</fullName>
        <ecNumber evidence="4">1.-.-.-</ecNumber>
    </submittedName>
</protein>
<comment type="caution">
    <text evidence="4">The sequence shown here is derived from an EMBL/GenBank/DDBJ whole genome shotgun (WGS) entry which is preliminary data.</text>
</comment>
<dbReference type="Gene3D" id="3.50.50.60">
    <property type="entry name" value="FAD/NAD(P)-binding domain"/>
    <property type="match status" value="1"/>
</dbReference>
<dbReference type="SUPFAM" id="SSF51905">
    <property type="entry name" value="FAD/NAD(P)-binding domain"/>
    <property type="match status" value="1"/>
</dbReference>
<dbReference type="PANTHER" id="PTHR13847">
    <property type="entry name" value="SARCOSINE DEHYDROGENASE-RELATED"/>
    <property type="match status" value="1"/>
</dbReference>
<dbReference type="InterPro" id="IPR036188">
    <property type="entry name" value="FAD/NAD-bd_sf"/>
</dbReference>
<evidence type="ECO:0000256" key="2">
    <source>
        <dbReference type="SAM" id="MobiDB-lite"/>
    </source>
</evidence>
<keyword evidence="5" id="KW-1185">Reference proteome</keyword>
<dbReference type="Proteomes" id="UP001596137">
    <property type="component" value="Unassembled WGS sequence"/>
</dbReference>
<dbReference type="RefSeq" id="WP_380761710.1">
    <property type="nucleotide sequence ID" value="NZ_JBHSRF010000089.1"/>
</dbReference>
<evidence type="ECO:0000313" key="4">
    <source>
        <dbReference type="EMBL" id="MFC6086478.1"/>
    </source>
</evidence>
<reference evidence="5" key="1">
    <citation type="journal article" date="2019" name="Int. J. Syst. Evol. Microbiol.">
        <title>The Global Catalogue of Microorganisms (GCM) 10K type strain sequencing project: providing services to taxonomists for standard genome sequencing and annotation.</title>
        <authorList>
            <consortium name="The Broad Institute Genomics Platform"/>
            <consortium name="The Broad Institute Genome Sequencing Center for Infectious Disease"/>
            <person name="Wu L."/>
            <person name="Ma J."/>
        </authorList>
    </citation>
    <scope>NUCLEOTIDE SEQUENCE [LARGE SCALE GENOMIC DNA]</scope>
    <source>
        <strain evidence="5">JCM 30346</strain>
    </source>
</reference>
<name>A0ABW1NU93_9ACTN</name>
<dbReference type="PANTHER" id="PTHR13847:SF289">
    <property type="entry name" value="GLYCINE OXIDASE"/>
    <property type="match status" value="1"/>
</dbReference>
<dbReference type="GO" id="GO:0016491">
    <property type="term" value="F:oxidoreductase activity"/>
    <property type="evidence" value="ECO:0007669"/>
    <property type="project" value="UniProtKB-KW"/>
</dbReference>
<dbReference type="Pfam" id="PF01266">
    <property type="entry name" value="DAO"/>
    <property type="match status" value="1"/>
</dbReference>
<proteinExistence type="predicted"/>
<gene>
    <name evidence="4" type="ORF">ACFP1K_35275</name>
</gene>
<dbReference type="Gene3D" id="3.30.9.10">
    <property type="entry name" value="D-Amino Acid Oxidase, subunit A, domain 2"/>
    <property type="match status" value="1"/>
</dbReference>
<feature type="region of interest" description="Disordered" evidence="2">
    <location>
        <begin position="389"/>
        <end position="419"/>
    </location>
</feature>
<sequence>MPETCDVAIIGAGVIGCAIAHRLGSQGRSVVVVDKAPRVGLGASDAAVGGILTQTEPACVGPLTVVIGRSREMYPAWLDELREASGSPLPVLEGGDIQVALDETEMERLVTEVLPQWRELPFKISQLSAAEARELEPLLSESVVGGFLLPEELALDPRDLMAALARTLACGRAGVRVLTGTRVTCLRSLPGAAELTLDDGTLISAGTVVVAAGHRSAGFLPDLRHHLFPIKGEAFDTRPPGATTYPLRHHVFTEVREGDFEGFPYLVPRHDGRVAVGVTYEPHVRNRRATGRARAEILRGVAALMPVAATWPIERHWAGLRPGSTDHRPVIGFVDDHDRVLAATGHSGLGVTLAPVTAELVAALIDRSVTAEARDMLDVCRPDREFVPIAEAPPPKAEGTPLTQEAPLTPAETRLPTAP</sequence>
<evidence type="ECO:0000256" key="1">
    <source>
        <dbReference type="ARBA" id="ARBA00023002"/>
    </source>
</evidence>
<dbReference type="EC" id="1.-.-.-" evidence="4"/>